<evidence type="ECO:0000256" key="9">
    <source>
        <dbReference type="PROSITE-ProRule" id="PRU00169"/>
    </source>
</evidence>
<sequence length="227" mass="25615">MSSRKILVVDDEQNICQLVGMYLQTNGFVWKSANDGIEALELLANEVFDLVILDIMMPNLDGWAVCKKIRETSQIPVIFLSAKGEEWDKVNGLKMGADDYIIKPFSPGELIARVDAVLRRSIGNQEPSNNLTQVGIIRINKSARAVSIKDTPINLTLKEFDLLLYLCLHQGQVFTREQILEQVWGYDYFGTARTVDTHIKTLRLKLGNDADYISTVWGVGYKFGVQE</sequence>
<dbReference type="Gene3D" id="3.40.50.2300">
    <property type="match status" value="1"/>
</dbReference>
<keyword evidence="2" id="KW-0963">Cytoplasm</keyword>
<accession>A0A940NK05</accession>
<evidence type="ECO:0000256" key="8">
    <source>
        <dbReference type="ARBA" id="ARBA00023163"/>
    </source>
</evidence>
<gene>
    <name evidence="13" type="ORF">J5Y03_10465</name>
</gene>
<keyword evidence="6 10" id="KW-0238">DNA-binding</keyword>
<protein>
    <submittedName>
        <fullName evidence="13">Response regulator transcription factor</fullName>
    </submittedName>
</protein>
<dbReference type="CDD" id="cd00383">
    <property type="entry name" value="trans_reg_C"/>
    <property type="match status" value="1"/>
</dbReference>
<comment type="caution">
    <text evidence="13">The sequence shown here is derived from an EMBL/GenBank/DDBJ whole genome shotgun (WGS) entry which is preliminary data.</text>
</comment>
<organism evidence="13 14">
    <name type="scientific">Gottfriedia endophytica</name>
    <dbReference type="NCBI Taxonomy" id="2820819"/>
    <lineage>
        <taxon>Bacteria</taxon>
        <taxon>Bacillati</taxon>
        <taxon>Bacillota</taxon>
        <taxon>Bacilli</taxon>
        <taxon>Bacillales</taxon>
        <taxon>Bacillaceae</taxon>
        <taxon>Gottfriedia</taxon>
    </lineage>
</organism>
<keyword evidence="3 9" id="KW-0597">Phosphoprotein</keyword>
<dbReference type="FunFam" id="1.10.10.10:FF:000018">
    <property type="entry name" value="DNA-binding response regulator ResD"/>
    <property type="match status" value="1"/>
</dbReference>
<dbReference type="GO" id="GO:0005829">
    <property type="term" value="C:cytosol"/>
    <property type="evidence" value="ECO:0007669"/>
    <property type="project" value="TreeGrafter"/>
</dbReference>
<dbReference type="Pfam" id="PF00072">
    <property type="entry name" value="Response_reg"/>
    <property type="match status" value="1"/>
</dbReference>
<keyword evidence="7" id="KW-0010">Activator</keyword>
<feature type="domain" description="Response regulatory" evidence="11">
    <location>
        <begin position="5"/>
        <end position="118"/>
    </location>
</feature>
<evidence type="ECO:0000256" key="2">
    <source>
        <dbReference type="ARBA" id="ARBA00022490"/>
    </source>
</evidence>
<evidence type="ECO:0000256" key="7">
    <source>
        <dbReference type="ARBA" id="ARBA00023159"/>
    </source>
</evidence>
<keyword evidence="8" id="KW-0804">Transcription</keyword>
<evidence type="ECO:0000256" key="4">
    <source>
        <dbReference type="ARBA" id="ARBA00023012"/>
    </source>
</evidence>
<keyword evidence="14" id="KW-1185">Reference proteome</keyword>
<dbReference type="GO" id="GO:0032993">
    <property type="term" value="C:protein-DNA complex"/>
    <property type="evidence" value="ECO:0007669"/>
    <property type="project" value="TreeGrafter"/>
</dbReference>
<evidence type="ECO:0000259" key="11">
    <source>
        <dbReference type="PROSITE" id="PS50110"/>
    </source>
</evidence>
<dbReference type="PROSITE" id="PS51755">
    <property type="entry name" value="OMPR_PHOB"/>
    <property type="match status" value="1"/>
</dbReference>
<name>A0A940NK05_9BACI</name>
<dbReference type="PROSITE" id="PS50110">
    <property type="entry name" value="RESPONSE_REGULATORY"/>
    <property type="match status" value="1"/>
</dbReference>
<evidence type="ECO:0000256" key="3">
    <source>
        <dbReference type="ARBA" id="ARBA00022553"/>
    </source>
</evidence>
<dbReference type="InterPro" id="IPR001789">
    <property type="entry name" value="Sig_transdc_resp-reg_receiver"/>
</dbReference>
<dbReference type="GO" id="GO:0006355">
    <property type="term" value="P:regulation of DNA-templated transcription"/>
    <property type="evidence" value="ECO:0007669"/>
    <property type="project" value="InterPro"/>
</dbReference>
<dbReference type="AlphaFoldDB" id="A0A940NK05"/>
<keyword evidence="4" id="KW-0902">Two-component regulatory system</keyword>
<evidence type="ECO:0000256" key="10">
    <source>
        <dbReference type="PROSITE-ProRule" id="PRU01091"/>
    </source>
</evidence>
<dbReference type="SMART" id="SM00862">
    <property type="entry name" value="Trans_reg_C"/>
    <property type="match status" value="1"/>
</dbReference>
<reference evidence="13" key="1">
    <citation type="submission" date="2021-04" db="EMBL/GenBank/DDBJ databases">
        <title>Genome seq and assembly of Bacillus sp.</title>
        <authorList>
            <person name="Chhetri G."/>
        </authorList>
    </citation>
    <scope>NUCLEOTIDE SEQUENCE</scope>
    <source>
        <strain evidence="13">RG28</strain>
    </source>
</reference>
<dbReference type="PANTHER" id="PTHR48111">
    <property type="entry name" value="REGULATOR OF RPOS"/>
    <property type="match status" value="1"/>
</dbReference>
<evidence type="ECO:0000259" key="12">
    <source>
        <dbReference type="PROSITE" id="PS51755"/>
    </source>
</evidence>
<evidence type="ECO:0000313" key="13">
    <source>
        <dbReference type="EMBL" id="MBP0725592.1"/>
    </source>
</evidence>
<keyword evidence="5" id="KW-0805">Transcription regulation</keyword>
<evidence type="ECO:0000256" key="6">
    <source>
        <dbReference type="ARBA" id="ARBA00023125"/>
    </source>
</evidence>
<dbReference type="Proteomes" id="UP000682134">
    <property type="component" value="Unassembled WGS sequence"/>
</dbReference>
<feature type="domain" description="OmpR/PhoB-type" evidence="12">
    <location>
        <begin position="129"/>
        <end position="225"/>
    </location>
</feature>
<dbReference type="Gene3D" id="6.10.250.690">
    <property type="match status" value="1"/>
</dbReference>
<proteinExistence type="predicted"/>
<feature type="DNA-binding region" description="OmpR/PhoB-type" evidence="10">
    <location>
        <begin position="129"/>
        <end position="225"/>
    </location>
</feature>
<dbReference type="EMBL" id="JAGIYQ010000006">
    <property type="protein sequence ID" value="MBP0725592.1"/>
    <property type="molecule type" value="Genomic_DNA"/>
</dbReference>
<dbReference type="Pfam" id="PF00486">
    <property type="entry name" value="Trans_reg_C"/>
    <property type="match status" value="1"/>
</dbReference>
<dbReference type="GO" id="GO:0000976">
    <property type="term" value="F:transcription cis-regulatory region binding"/>
    <property type="evidence" value="ECO:0007669"/>
    <property type="project" value="TreeGrafter"/>
</dbReference>
<dbReference type="SUPFAM" id="SSF52172">
    <property type="entry name" value="CheY-like"/>
    <property type="match status" value="1"/>
</dbReference>
<dbReference type="RefSeq" id="WP_209405334.1">
    <property type="nucleotide sequence ID" value="NZ_JAGIYQ010000006.1"/>
</dbReference>
<dbReference type="Gene3D" id="1.10.10.10">
    <property type="entry name" value="Winged helix-like DNA-binding domain superfamily/Winged helix DNA-binding domain"/>
    <property type="match status" value="1"/>
</dbReference>
<dbReference type="SMART" id="SM00448">
    <property type="entry name" value="REC"/>
    <property type="match status" value="1"/>
</dbReference>
<dbReference type="InterPro" id="IPR039420">
    <property type="entry name" value="WalR-like"/>
</dbReference>
<dbReference type="PANTHER" id="PTHR48111:SF44">
    <property type="entry name" value="TRANSCRIPTIONAL REGULATORY PROTEIN RESD"/>
    <property type="match status" value="1"/>
</dbReference>
<evidence type="ECO:0000313" key="14">
    <source>
        <dbReference type="Proteomes" id="UP000682134"/>
    </source>
</evidence>
<dbReference type="GO" id="GO:0000156">
    <property type="term" value="F:phosphorelay response regulator activity"/>
    <property type="evidence" value="ECO:0007669"/>
    <property type="project" value="TreeGrafter"/>
</dbReference>
<dbReference type="FunFam" id="3.40.50.2300:FF:000001">
    <property type="entry name" value="DNA-binding response regulator PhoB"/>
    <property type="match status" value="1"/>
</dbReference>
<dbReference type="InterPro" id="IPR036388">
    <property type="entry name" value="WH-like_DNA-bd_sf"/>
</dbReference>
<feature type="modified residue" description="4-aspartylphosphate" evidence="9">
    <location>
        <position position="54"/>
    </location>
</feature>
<evidence type="ECO:0000256" key="5">
    <source>
        <dbReference type="ARBA" id="ARBA00023015"/>
    </source>
</evidence>
<evidence type="ECO:0000256" key="1">
    <source>
        <dbReference type="ARBA" id="ARBA00004496"/>
    </source>
</evidence>
<dbReference type="InterPro" id="IPR011006">
    <property type="entry name" value="CheY-like_superfamily"/>
</dbReference>
<dbReference type="InterPro" id="IPR001867">
    <property type="entry name" value="OmpR/PhoB-type_DNA-bd"/>
</dbReference>
<comment type="subcellular location">
    <subcellularLocation>
        <location evidence="1">Cytoplasm</location>
    </subcellularLocation>
</comment>